<dbReference type="EMBL" id="JACCAA010000001">
    <property type="protein sequence ID" value="NYG57293.1"/>
    <property type="molecule type" value="Genomic_DNA"/>
</dbReference>
<evidence type="ECO:0000313" key="1">
    <source>
        <dbReference type="EMBL" id="NYG57293.1"/>
    </source>
</evidence>
<protein>
    <recommendedName>
        <fullName evidence="3">SnoaL-like domain-containing protein</fullName>
    </recommendedName>
</protein>
<dbReference type="Proteomes" id="UP000540656">
    <property type="component" value="Unassembled WGS sequence"/>
</dbReference>
<comment type="caution">
    <text evidence="1">The sequence shown here is derived from an EMBL/GenBank/DDBJ whole genome shotgun (WGS) entry which is preliminary data.</text>
</comment>
<keyword evidence="2" id="KW-1185">Reference proteome</keyword>
<gene>
    <name evidence="1" type="ORF">BJ980_000216</name>
</gene>
<dbReference type="RefSeq" id="WP_179500592.1">
    <property type="nucleotide sequence ID" value="NZ_JACCAA010000001.1"/>
</dbReference>
<accession>A0A7Y9RZC8</accession>
<organism evidence="1 2">
    <name type="scientific">Nocardioides daedukensis</name>
    <dbReference type="NCBI Taxonomy" id="634462"/>
    <lineage>
        <taxon>Bacteria</taxon>
        <taxon>Bacillati</taxon>
        <taxon>Actinomycetota</taxon>
        <taxon>Actinomycetes</taxon>
        <taxon>Propionibacteriales</taxon>
        <taxon>Nocardioidaceae</taxon>
        <taxon>Nocardioides</taxon>
    </lineage>
</organism>
<proteinExistence type="predicted"/>
<dbReference type="AlphaFoldDB" id="A0A7Y9RZC8"/>
<evidence type="ECO:0000313" key="2">
    <source>
        <dbReference type="Proteomes" id="UP000540656"/>
    </source>
</evidence>
<sequence>MKSRLLIIVLAVVLVVLAVSTGLFSRMRGTESAVAATGTVAGVVAAAPVVRQQQPGAPRRVLAGWDERRAAAWAIGSVTDLRALYVEGSAAGRVDVRMLKAWLRKGVRVEGMQTQVLDFTVVSHTSDELVLDVTDRLSGGVAVGAGDEIALPVDRADRRRIALVRRQGEWLVSSVR</sequence>
<evidence type="ECO:0008006" key="3">
    <source>
        <dbReference type="Google" id="ProtNLM"/>
    </source>
</evidence>
<reference evidence="1 2" key="1">
    <citation type="submission" date="2020-07" db="EMBL/GenBank/DDBJ databases">
        <title>Sequencing the genomes of 1000 actinobacteria strains.</title>
        <authorList>
            <person name="Klenk H.-P."/>
        </authorList>
    </citation>
    <scope>NUCLEOTIDE SEQUENCE [LARGE SCALE GENOMIC DNA]</scope>
    <source>
        <strain evidence="1 2">DSM 23819</strain>
    </source>
</reference>
<name>A0A7Y9RZC8_9ACTN</name>